<evidence type="ECO:0000313" key="3">
    <source>
        <dbReference type="Proteomes" id="UP000280296"/>
    </source>
</evidence>
<feature type="region of interest" description="Disordered" evidence="1">
    <location>
        <begin position="159"/>
        <end position="184"/>
    </location>
</feature>
<comment type="caution">
    <text evidence="2">The sequence shown here is derived from an EMBL/GenBank/DDBJ whole genome shotgun (WGS) entry which is preliminary data.</text>
</comment>
<evidence type="ECO:0000313" key="2">
    <source>
        <dbReference type="EMBL" id="RUL86709.1"/>
    </source>
</evidence>
<reference evidence="2 3" key="2">
    <citation type="submission" date="2019-01" db="EMBL/GenBank/DDBJ databases">
        <title>Tautonia sociabilis, a novel thermotolerant planctomycete of Isosphaeraceae family, isolated from a 4000 m deep subterranean habitat.</title>
        <authorList>
            <person name="Kovaleva O.L."/>
            <person name="Elcheninov A.G."/>
            <person name="Van Heerden E."/>
            <person name="Toshchakov S.V."/>
            <person name="Novikov A."/>
            <person name="Bonch-Osmolovskaya E.A."/>
            <person name="Kublanov I.V."/>
        </authorList>
    </citation>
    <scope>NUCLEOTIDE SEQUENCE [LARGE SCALE GENOMIC DNA]</scope>
    <source>
        <strain evidence="2 3">GM2012</strain>
    </source>
</reference>
<sequence>MDEQPRRIPLLQRREIEARIVAPLVSAVIEELGEERTLALLRRVVEQLARESGAELAKSVGEAGLAAFSKTLDLWTEGGALEIEWLERSDDRLDFNVTRCRYAEMYRQLGLGDLGSRLSCCRDAALAGGFDPNITLSRTQTIMEGAPFCDFRFRHLPADRPDGPPNVPEPGRLIEPDPRAGPKV</sequence>
<dbReference type="Pfam" id="PF14196">
    <property type="entry name" value="ATC_hydrolase"/>
    <property type="match status" value="1"/>
</dbReference>
<feature type="compositionally biased region" description="Basic and acidic residues" evidence="1">
    <location>
        <begin position="172"/>
        <end position="184"/>
    </location>
</feature>
<evidence type="ECO:0000256" key="1">
    <source>
        <dbReference type="SAM" id="MobiDB-lite"/>
    </source>
</evidence>
<gene>
    <name evidence="2" type="ORF">TsocGM_15475</name>
</gene>
<dbReference type="AlphaFoldDB" id="A0A432MHD3"/>
<dbReference type="OrthoDB" id="9805176at2"/>
<name>A0A432MHD3_9BACT</name>
<dbReference type="Proteomes" id="UP000280296">
    <property type="component" value="Unassembled WGS sequence"/>
</dbReference>
<accession>A0A432MHD3</accession>
<dbReference type="InterPro" id="IPR026002">
    <property type="entry name" value="ATC_hydrolase-like"/>
</dbReference>
<dbReference type="RefSeq" id="WP_126726371.1">
    <property type="nucleotide sequence ID" value="NZ_RYZH01000030.1"/>
</dbReference>
<evidence type="ECO:0008006" key="4">
    <source>
        <dbReference type="Google" id="ProtNLM"/>
    </source>
</evidence>
<organism evidence="2 3">
    <name type="scientific">Tautonia sociabilis</name>
    <dbReference type="NCBI Taxonomy" id="2080755"/>
    <lineage>
        <taxon>Bacteria</taxon>
        <taxon>Pseudomonadati</taxon>
        <taxon>Planctomycetota</taxon>
        <taxon>Planctomycetia</taxon>
        <taxon>Isosphaerales</taxon>
        <taxon>Isosphaeraceae</taxon>
        <taxon>Tautonia</taxon>
    </lineage>
</organism>
<keyword evidence="3" id="KW-1185">Reference proteome</keyword>
<reference evidence="2 3" key="1">
    <citation type="submission" date="2018-12" db="EMBL/GenBank/DDBJ databases">
        <authorList>
            <person name="Toschakov S.V."/>
        </authorList>
    </citation>
    <scope>NUCLEOTIDE SEQUENCE [LARGE SCALE GENOMIC DNA]</scope>
    <source>
        <strain evidence="2 3">GM2012</strain>
    </source>
</reference>
<dbReference type="EMBL" id="RYZH01000030">
    <property type="protein sequence ID" value="RUL86709.1"/>
    <property type="molecule type" value="Genomic_DNA"/>
</dbReference>
<proteinExistence type="predicted"/>
<protein>
    <recommendedName>
        <fullName evidence="4">2-amino-thiazoline-4-carboxylic acid hydrolase</fullName>
    </recommendedName>
</protein>